<proteinExistence type="predicted"/>
<evidence type="ECO:0000313" key="3">
    <source>
        <dbReference type="Proteomes" id="UP000019763"/>
    </source>
</evidence>
<gene>
    <name evidence="2" type="ORF">GNI_200360</name>
</gene>
<evidence type="ECO:0000313" key="2">
    <source>
        <dbReference type="EMBL" id="EZG42988.1"/>
    </source>
</evidence>
<protein>
    <submittedName>
        <fullName evidence="2">Uncharacterized protein</fullName>
    </submittedName>
</protein>
<organism evidence="2 3">
    <name type="scientific">Gregarina niphandrodes</name>
    <name type="common">Septate eugregarine</name>
    <dbReference type="NCBI Taxonomy" id="110365"/>
    <lineage>
        <taxon>Eukaryota</taxon>
        <taxon>Sar</taxon>
        <taxon>Alveolata</taxon>
        <taxon>Apicomplexa</taxon>
        <taxon>Conoidasida</taxon>
        <taxon>Gregarinasina</taxon>
        <taxon>Eugregarinorida</taxon>
        <taxon>Gregarinidae</taxon>
        <taxon>Gregarina</taxon>
    </lineage>
</organism>
<evidence type="ECO:0000256" key="1">
    <source>
        <dbReference type="SAM" id="MobiDB-lite"/>
    </source>
</evidence>
<dbReference type="EMBL" id="AFNH02001549">
    <property type="protein sequence ID" value="EZG42988.1"/>
    <property type="molecule type" value="Genomic_DNA"/>
</dbReference>
<sequence>MKTIVRSGLRSPKWFEALAIVVAPNGERPHLDECVARMVTIGAGGDEVLQLVVLGRPGDRLTQECPLESECPLEFAGLFEWSRRMLVYHEANEPPKSIAASKYIEGMFADALKMHLQYSGASATDEVWLEIFNRRLSQEHSVNVEPRTFRYDDVECEMELEVLCARMLTPAERDQLRPQVPEDWWPVINKSVFADEYSDEYSDGYPDAVYPGGCQHWSWKMKLGTGLAVSGVIGGAIWAGLHWGLPKSDQGPSTLSDGTTSQSTLNDGTTSQSTLNYDASSQSTLNYATTTQSTPNSHSASELAGRHETLSESTLASLQLAEDVCKRTFEATSKQMEPASSNRWIRPSPCGSYGGRLICTWHNKAPSCHSFGLPTMFDFTAVGEAIWYHLMPGMCAVDCNTKQGSENLVLQEIGRELATATVGRNVSNLTPGELVRTGRDVRNLLKQDSFCSPVGISSGFSFDRFEEGRPNCNCILGILRCHAQDVAGKAVSCDSLIGFNTDAAKLFKHAALIVRPPDQIRRGLCDFECKIYDPKAEETLHDGMLSESRLGTLRTAENICKVAFNTTVDRIEPVSNNSWIRPSQCEASGRLVCTQKDQQNPAPFCHSFGLPTKYDYAAVGQAIEHYLMPGKCAVDCDTRSHSDDLLLQRMATELGATILGIDVTTLEPKELQNVGKRVKDSLKQDESCSESCINDQCSLDHFGTDKSNCNCTLGHIQCKMYITGSEASGLDVLADFYTNAAKLFKRATLASQSSPAIQKDRCDFQCMIPK</sequence>
<reference evidence="2" key="1">
    <citation type="submission" date="2013-12" db="EMBL/GenBank/DDBJ databases">
        <authorList>
            <person name="Omoto C.K."/>
            <person name="Sibley D."/>
            <person name="Venepally P."/>
            <person name="Hadjithomas M."/>
            <person name="Karamycheva S."/>
            <person name="Brunk B."/>
            <person name="Roos D."/>
            <person name="Caler E."/>
            <person name="Lorenzi H."/>
        </authorList>
    </citation>
    <scope>NUCLEOTIDE SEQUENCE</scope>
</reference>
<keyword evidence="3" id="KW-1185">Reference proteome</keyword>
<dbReference type="GeneID" id="22916376"/>
<name>A0A023AX35_GRENI</name>
<dbReference type="VEuPathDB" id="CryptoDB:GNI_200360"/>
<dbReference type="Proteomes" id="UP000019763">
    <property type="component" value="Unassembled WGS sequence"/>
</dbReference>
<feature type="region of interest" description="Disordered" evidence="1">
    <location>
        <begin position="249"/>
        <end position="276"/>
    </location>
</feature>
<dbReference type="AlphaFoldDB" id="A0A023AX35"/>
<comment type="caution">
    <text evidence="2">The sequence shown here is derived from an EMBL/GenBank/DDBJ whole genome shotgun (WGS) entry which is preliminary data.</text>
</comment>
<feature type="compositionally biased region" description="Polar residues" evidence="1">
    <location>
        <begin position="250"/>
        <end position="276"/>
    </location>
</feature>
<dbReference type="RefSeq" id="XP_011133740.1">
    <property type="nucleotide sequence ID" value="XM_011135438.1"/>
</dbReference>
<accession>A0A023AX35</accession>